<dbReference type="Proteomes" id="UP000244223">
    <property type="component" value="Unassembled WGS sequence"/>
</dbReference>
<dbReference type="RefSeq" id="WP_146164427.1">
    <property type="nucleotide sequence ID" value="NZ_QAON01000005.1"/>
</dbReference>
<gene>
    <name evidence="3" type="ORF">C8N29_105115</name>
</gene>
<evidence type="ECO:0000259" key="2">
    <source>
        <dbReference type="Pfam" id="PF05268"/>
    </source>
</evidence>
<feature type="region of interest" description="Disordered" evidence="1">
    <location>
        <begin position="751"/>
        <end position="777"/>
    </location>
</feature>
<feature type="domain" description="Receptor-recognising protein Gp38" evidence="2">
    <location>
        <begin position="600"/>
        <end position="804"/>
    </location>
</feature>
<dbReference type="OrthoDB" id="8433727at2"/>
<accession>A0A2T5J0B1</accession>
<dbReference type="AlphaFoldDB" id="A0A2T5J0B1"/>
<keyword evidence="4" id="KW-1185">Reference proteome</keyword>
<protein>
    <recommendedName>
        <fullName evidence="2">Receptor-recognising protein Gp38 domain-containing protein</fullName>
    </recommendedName>
</protein>
<dbReference type="EMBL" id="QAON01000005">
    <property type="protein sequence ID" value="PTQ89790.1"/>
    <property type="molecule type" value="Genomic_DNA"/>
</dbReference>
<proteinExistence type="predicted"/>
<name>A0A2T5J0B1_9GAMM</name>
<evidence type="ECO:0000256" key="1">
    <source>
        <dbReference type="SAM" id="MobiDB-lite"/>
    </source>
</evidence>
<comment type="caution">
    <text evidence="3">The sequence shown here is derived from an EMBL/GenBank/DDBJ whole genome shotgun (WGS) entry which is preliminary data.</text>
</comment>
<dbReference type="Pfam" id="PF05268">
    <property type="entry name" value="GP38"/>
    <property type="match status" value="1"/>
</dbReference>
<dbReference type="InterPro" id="IPR007932">
    <property type="entry name" value="Receptor-recog_Gp38"/>
</dbReference>
<sequence length="806" mass="87221">MSYISESKKYGRIPTVFVELDMDFCANTYGIAPCTASIGVTGTSKCYNTYATCQDKANFNKITKTYRFCEQNADLPVGLSAIPLLKSVSFASQEITPNKGLGVRGSVSISFIDAPWPDTEIDPYFSERTNQGTFWGKFKARNPFYENRVLRVRRGYLIKNGFDWANFVNSVYVIEQLQGIAKDDSVKIVAKDILKLADDKKALFPKPSNGRLSANIDAIQTSFTITPSGVGSQYKTSGKLAISGEMMSYTRSGDTFTVVRGVSNTKAEDHKADDTVQEVGIFVTQKIQDVIYELLTTYSGISTSYIDKPAWDAEATAYLAGVWSADIPEPTGINTLIGELTEQGTCRVWWDELDQQIRFRAIKPLPNTLPVLSDESHFLTKSIDVKTDTNQRISTVLIYLAQKKPTEKLDDLKNYELRVATPNLEAISDFEYGSNIVKKIFSRWFNKNSLGRANALADALLKTYRDPPQIIEFNLTPALQLKVGDLFYAQTRKIQSVTGELASVPMEVIFAQPTDRDDIKYKAQQVSTAIPIGNQKPVPFSIDEVAGVNLYDRFVSIWGIPEAGDIITFTVFENVLITSATVNDYAIVVDDRWPAGVTLLLVNNGVIAGRGGKGADACWYYQSSNSPPKPDEIDFVFGSNGENGGNAILANYAITIDNNGTISAGGGGGGAGIAMLLGDDITSEYSGGGGGGAPIGFGGNRGYIHQFVDGIEYYFTDNDFETAGKTASKTQGGNPGIKFCKSTPSPFGYTANGGKGGDLAQNGEDGGSPSYPSSFTPGAGGIAGDAIHGNSFITWQNVGSILGTVT</sequence>
<organism evidence="3 4">
    <name type="scientific">Agitococcus lubricus</name>
    <dbReference type="NCBI Taxonomy" id="1077255"/>
    <lineage>
        <taxon>Bacteria</taxon>
        <taxon>Pseudomonadati</taxon>
        <taxon>Pseudomonadota</taxon>
        <taxon>Gammaproteobacteria</taxon>
        <taxon>Moraxellales</taxon>
        <taxon>Moraxellaceae</taxon>
        <taxon>Agitococcus</taxon>
    </lineage>
</organism>
<evidence type="ECO:0000313" key="4">
    <source>
        <dbReference type="Proteomes" id="UP000244223"/>
    </source>
</evidence>
<evidence type="ECO:0000313" key="3">
    <source>
        <dbReference type="EMBL" id="PTQ89790.1"/>
    </source>
</evidence>
<reference evidence="3 4" key="1">
    <citation type="submission" date="2018-04" db="EMBL/GenBank/DDBJ databases">
        <title>Genomic Encyclopedia of Archaeal and Bacterial Type Strains, Phase II (KMG-II): from individual species to whole genera.</title>
        <authorList>
            <person name="Goeker M."/>
        </authorList>
    </citation>
    <scope>NUCLEOTIDE SEQUENCE [LARGE SCALE GENOMIC DNA]</scope>
    <source>
        <strain evidence="3 4">DSM 5822</strain>
    </source>
</reference>